<dbReference type="PANTHER" id="PTHR12561">
    <property type="entry name" value="LIPOATE-PROTEIN LIGASE"/>
    <property type="match status" value="1"/>
</dbReference>
<dbReference type="InterPro" id="IPR045864">
    <property type="entry name" value="aa-tRNA-synth_II/BPL/LPL"/>
</dbReference>
<comment type="pathway">
    <text evidence="1">Protein modification; protein lipoylation via exogenous pathway; protein N(6)-(lipoyl)lysine from lipoate: step 2/2.</text>
</comment>
<name>A0A9J2PUC5_ASCLU</name>
<dbReference type="PROSITE" id="PS51733">
    <property type="entry name" value="BPL_LPL_CATALYTIC"/>
    <property type="match status" value="1"/>
</dbReference>
<dbReference type="AlphaFoldDB" id="A0A9J2PUC5"/>
<protein>
    <submittedName>
        <fullName evidence="5">BPL/LPL catalytic domain-containing protein</fullName>
    </submittedName>
</protein>
<dbReference type="InterPro" id="IPR004562">
    <property type="entry name" value="LipoylTrfase_LipoateP_Ligase"/>
</dbReference>
<evidence type="ECO:0000259" key="3">
    <source>
        <dbReference type="PROSITE" id="PS51733"/>
    </source>
</evidence>
<evidence type="ECO:0000256" key="1">
    <source>
        <dbReference type="ARBA" id="ARBA00005085"/>
    </source>
</evidence>
<sequence length="335" mass="37975">MVRRLQIIYSLSKSIFENLAFEEWLFRNHRIDKHGEALLFWSNNPTVVIGRHQNPWQEINIDFVRQRGIDMVRRHSGGGAVYHDLGESILSHSDSILDAHFTSILCLTLQLYQKKFSKPQTIVGNVNISILTEQKNHHRAENLILIADALNRNYKLNVIPNKRDDLWLQPGERKVSGTAARIAHGRAYHHMSLLVNVDLSVLKESLKSPFAGKITTNATASVRARAVGFLAQDDPSITTQNVIATLSDAFERHYEETEVSVVSNAVDEQRFPGVAENERVLRSWEWTFAKSPKFTIRLCDNVVHVEKGVVQKVDGTRRDLIGAPFPAVADHLLHI</sequence>
<feature type="domain" description="BPL/LPL catalytic" evidence="3">
    <location>
        <begin position="32"/>
        <end position="258"/>
    </location>
</feature>
<dbReference type="GO" id="GO:0009249">
    <property type="term" value="P:protein lipoylation"/>
    <property type="evidence" value="ECO:0007669"/>
    <property type="project" value="InterPro"/>
</dbReference>
<dbReference type="PANTHER" id="PTHR12561:SF3">
    <property type="entry name" value="LIPOYLTRANSFERASE 1, MITOCHONDRIAL"/>
    <property type="match status" value="1"/>
</dbReference>
<dbReference type="CDD" id="cd16443">
    <property type="entry name" value="LplA"/>
    <property type="match status" value="1"/>
</dbReference>
<dbReference type="GO" id="GO:0017118">
    <property type="term" value="F:lipoyltransferase activity"/>
    <property type="evidence" value="ECO:0007669"/>
    <property type="project" value="TreeGrafter"/>
</dbReference>
<comment type="similarity">
    <text evidence="2">Belongs to the LplA family.</text>
</comment>
<evidence type="ECO:0000256" key="2">
    <source>
        <dbReference type="ARBA" id="ARBA00008242"/>
    </source>
</evidence>
<dbReference type="Gene3D" id="3.30.930.10">
    <property type="entry name" value="Bira Bifunctional Protein, Domain 2"/>
    <property type="match status" value="2"/>
</dbReference>
<dbReference type="Proteomes" id="UP000036681">
    <property type="component" value="Unplaced"/>
</dbReference>
<evidence type="ECO:0000313" key="4">
    <source>
        <dbReference type="Proteomes" id="UP000036681"/>
    </source>
</evidence>
<proteinExistence type="inferred from homology"/>
<dbReference type="GO" id="GO:0005739">
    <property type="term" value="C:mitochondrion"/>
    <property type="evidence" value="ECO:0007669"/>
    <property type="project" value="TreeGrafter"/>
</dbReference>
<dbReference type="WBParaSite" id="ALUE_0001315101-mRNA-1">
    <property type="protein sequence ID" value="ALUE_0001315101-mRNA-1"/>
    <property type="gene ID" value="ALUE_0001315101"/>
</dbReference>
<reference evidence="5" key="1">
    <citation type="submission" date="2023-03" db="UniProtKB">
        <authorList>
            <consortium name="WormBaseParasite"/>
        </authorList>
    </citation>
    <scope>IDENTIFICATION</scope>
</reference>
<organism evidence="4 5">
    <name type="scientific">Ascaris lumbricoides</name>
    <name type="common">Giant roundworm</name>
    <dbReference type="NCBI Taxonomy" id="6252"/>
    <lineage>
        <taxon>Eukaryota</taxon>
        <taxon>Metazoa</taxon>
        <taxon>Ecdysozoa</taxon>
        <taxon>Nematoda</taxon>
        <taxon>Chromadorea</taxon>
        <taxon>Rhabditida</taxon>
        <taxon>Spirurina</taxon>
        <taxon>Ascaridomorpha</taxon>
        <taxon>Ascaridoidea</taxon>
        <taxon>Ascarididae</taxon>
        <taxon>Ascaris</taxon>
    </lineage>
</organism>
<evidence type="ECO:0000313" key="5">
    <source>
        <dbReference type="WBParaSite" id="ALUE_0001315101-mRNA-1"/>
    </source>
</evidence>
<dbReference type="InterPro" id="IPR004143">
    <property type="entry name" value="BPL_LPL_catalytic"/>
</dbReference>
<accession>A0A9J2PUC5</accession>
<dbReference type="Pfam" id="PF21948">
    <property type="entry name" value="LplA-B_cat"/>
    <property type="match status" value="2"/>
</dbReference>
<keyword evidence="4" id="KW-1185">Reference proteome</keyword>
<dbReference type="SUPFAM" id="SSF55681">
    <property type="entry name" value="Class II aaRS and biotin synthetases"/>
    <property type="match status" value="1"/>
</dbReference>